<comment type="function">
    <text evidence="9">Catalyzes the formation of acetyl phosphate from acetate and ATP. Can also catalyze the reverse reaction.</text>
</comment>
<feature type="active site" description="Proton donor/acceptor" evidence="9">
    <location>
        <position position="150"/>
    </location>
</feature>
<feature type="binding site" evidence="9">
    <location>
        <begin position="329"/>
        <end position="333"/>
    </location>
    <ligand>
        <name>ATP</name>
        <dbReference type="ChEBI" id="CHEBI:30616"/>
    </ligand>
</feature>
<evidence type="ECO:0000256" key="3">
    <source>
        <dbReference type="ARBA" id="ARBA00022679"/>
    </source>
</evidence>
<reference evidence="12" key="1">
    <citation type="journal article" date="2019" name="Int. J. Syst. Evol. Microbiol.">
        <title>The Global Catalogue of Microorganisms (GCM) 10K type strain sequencing project: providing services to taxonomists for standard genome sequencing and annotation.</title>
        <authorList>
            <consortium name="The Broad Institute Genomics Platform"/>
            <consortium name="The Broad Institute Genome Sequencing Center for Infectious Disease"/>
            <person name="Wu L."/>
            <person name="Ma J."/>
        </authorList>
    </citation>
    <scope>NUCLEOTIDE SEQUENCE [LARGE SCALE GENOMIC DNA]</scope>
    <source>
        <strain evidence="12">JCM 11650</strain>
    </source>
</reference>
<comment type="caution">
    <text evidence="11">The sequence shown here is derived from an EMBL/GenBank/DDBJ whole genome shotgun (WGS) entry which is preliminary data.</text>
</comment>
<evidence type="ECO:0000256" key="9">
    <source>
        <dbReference type="HAMAP-Rule" id="MF_00020"/>
    </source>
</evidence>
<dbReference type="Gene3D" id="3.30.420.40">
    <property type="match status" value="2"/>
</dbReference>
<sequence>MAILAVNAGSSSLKFSLHPLEGGQVLPHTVSGNFQGLEPGGQPCLGWKHQGQKHEETLTVPAGKAPFQVALARLRTLVQELAEAQGLDAVAHRVVHGGGVFSASVAVTDAVLAQLERFNSLAPLHQPHNLEGIRQFRQAFAQVPQIACFDTAFHAHMPEVDYAFALPKALQDEGVRRYGFHGLSYQYIMSVLEQQTIRGRGRVVMAHLGNGASLCAAVGGISVATTMGFSALDGLMMGTRSGSLDAGVLLYLLEQGWDAKRIEKLLYKQSGLLGVSGISADMRTLRDAAAKGHPDAIRAIDQFTHRVIRETGALTACLGGLDVIAFSGGIGENDTVLREQVCERLAWTGLRIDPQRNREADGKHAWAVHAPDSRIEIWVIPTDEGRVAAREAAALLRQECAAA</sequence>
<evidence type="ECO:0000256" key="1">
    <source>
        <dbReference type="ARBA" id="ARBA00008748"/>
    </source>
</evidence>
<keyword evidence="6 9" id="KW-0418">Kinase</keyword>
<dbReference type="PROSITE" id="PS01076">
    <property type="entry name" value="ACETATE_KINASE_2"/>
    <property type="match status" value="1"/>
</dbReference>
<dbReference type="Proteomes" id="UP001595967">
    <property type="component" value="Unassembled WGS sequence"/>
</dbReference>
<keyword evidence="7 9" id="KW-0067">ATP-binding</keyword>
<comment type="cofactor">
    <cofactor evidence="9">
        <name>Mg(2+)</name>
        <dbReference type="ChEBI" id="CHEBI:18420"/>
    </cofactor>
    <cofactor evidence="9">
        <name>Mn(2+)</name>
        <dbReference type="ChEBI" id="CHEBI:29035"/>
    </cofactor>
    <text evidence="9">Mg(2+). Can also accept Mn(2+).</text>
</comment>
<dbReference type="InterPro" id="IPR043129">
    <property type="entry name" value="ATPase_NBD"/>
</dbReference>
<dbReference type="PRINTS" id="PR00471">
    <property type="entry name" value="ACETATEKNASE"/>
</dbReference>
<keyword evidence="4 9" id="KW-0479">Metal-binding</keyword>
<dbReference type="EMBL" id="JBHSEW010000007">
    <property type="protein sequence ID" value="MFC4622367.1"/>
    <property type="molecule type" value="Genomic_DNA"/>
</dbReference>
<dbReference type="PANTHER" id="PTHR21060">
    <property type="entry name" value="ACETATE KINASE"/>
    <property type="match status" value="1"/>
</dbReference>
<evidence type="ECO:0000256" key="8">
    <source>
        <dbReference type="ARBA" id="ARBA00022842"/>
    </source>
</evidence>
<feature type="binding site" evidence="9">
    <location>
        <position position="384"/>
    </location>
    <ligand>
        <name>Mg(2+)</name>
        <dbReference type="ChEBI" id="CHEBI:18420"/>
    </ligand>
</feature>
<dbReference type="SUPFAM" id="SSF53067">
    <property type="entry name" value="Actin-like ATPase domain"/>
    <property type="match status" value="2"/>
</dbReference>
<evidence type="ECO:0000256" key="6">
    <source>
        <dbReference type="ARBA" id="ARBA00022777"/>
    </source>
</evidence>
<dbReference type="RefSeq" id="WP_377725816.1">
    <property type="nucleotide sequence ID" value="NZ_JBHSEW010000007.1"/>
</dbReference>
<name>A0ABV9GWJ3_9BURK</name>
<keyword evidence="12" id="KW-1185">Reference proteome</keyword>
<feature type="binding site" evidence="9">
    <location>
        <begin position="207"/>
        <end position="211"/>
    </location>
    <ligand>
        <name>ATP</name>
        <dbReference type="ChEBI" id="CHEBI:30616"/>
    </ligand>
</feature>
<feature type="binding site" evidence="9">
    <location>
        <position position="93"/>
    </location>
    <ligand>
        <name>substrate</name>
    </ligand>
</feature>
<keyword evidence="3 9" id="KW-0808">Transferase</keyword>
<evidence type="ECO:0000256" key="10">
    <source>
        <dbReference type="RuleBase" id="RU003835"/>
    </source>
</evidence>
<evidence type="ECO:0000313" key="12">
    <source>
        <dbReference type="Proteomes" id="UP001595967"/>
    </source>
</evidence>
<dbReference type="Pfam" id="PF00871">
    <property type="entry name" value="Acetate_kinase"/>
    <property type="match status" value="1"/>
</dbReference>
<evidence type="ECO:0000313" key="11">
    <source>
        <dbReference type="EMBL" id="MFC4622367.1"/>
    </source>
</evidence>
<keyword evidence="2 9" id="KW-0963">Cytoplasm</keyword>
<feature type="binding site" evidence="9">
    <location>
        <position position="14"/>
    </location>
    <ligand>
        <name>ATP</name>
        <dbReference type="ChEBI" id="CHEBI:30616"/>
    </ligand>
</feature>
<comment type="catalytic activity">
    <reaction evidence="9">
        <text>acetate + ATP = acetyl phosphate + ADP</text>
        <dbReference type="Rhea" id="RHEA:11352"/>
        <dbReference type="ChEBI" id="CHEBI:22191"/>
        <dbReference type="ChEBI" id="CHEBI:30089"/>
        <dbReference type="ChEBI" id="CHEBI:30616"/>
        <dbReference type="ChEBI" id="CHEBI:456216"/>
        <dbReference type="EC" id="2.7.2.1"/>
    </reaction>
</comment>
<evidence type="ECO:0000256" key="5">
    <source>
        <dbReference type="ARBA" id="ARBA00022741"/>
    </source>
</evidence>
<evidence type="ECO:0000256" key="2">
    <source>
        <dbReference type="ARBA" id="ARBA00022490"/>
    </source>
</evidence>
<organism evidence="11 12">
    <name type="scientific">Comamonas nitrativorans</name>
    <dbReference type="NCBI Taxonomy" id="108437"/>
    <lineage>
        <taxon>Bacteria</taxon>
        <taxon>Pseudomonadati</taxon>
        <taxon>Pseudomonadota</taxon>
        <taxon>Betaproteobacteria</taxon>
        <taxon>Burkholderiales</taxon>
        <taxon>Comamonadaceae</taxon>
        <taxon>Comamonas</taxon>
    </lineage>
</organism>
<dbReference type="HAMAP" id="MF_00020">
    <property type="entry name" value="Acetate_kinase"/>
    <property type="match status" value="1"/>
</dbReference>
<dbReference type="PANTHER" id="PTHR21060:SF21">
    <property type="entry name" value="ACETATE KINASE"/>
    <property type="match status" value="1"/>
</dbReference>
<comment type="subunit">
    <text evidence="9">Homodimer.</text>
</comment>
<dbReference type="InterPro" id="IPR004372">
    <property type="entry name" value="Ac/propionate_kinase"/>
</dbReference>
<dbReference type="EC" id="2.7.2.1" evidence="9"/>
<proteinExistence type="inferred from homology"/>
<dbReference type="InterPro" id="IPR000890">
    <property type="entry name" value="Aliphatic_acid_kin_short-chain"/>
</dbReference>
<evidence type="ECO:0000256" key="7">
    <source>
        <dbReference type="ARBA" id="ARBA00022840"/>
    </source>
</evidence>
<evidence type="ECO:0000256" key="4">
    <source>
        <dbReference type="ARBA" id="ARBA00022723"/>
    </source>
</evidence>
<feature type="site" description="Transition state stabilizer" evidence="9">
    <location>
        <position position="240"/>
    </location>
</feature>
<dbReference type="PROSITE" id="PS01075">
    <property type="entry name" value="ACETATE_KINASE_1"/>
    <property type="match status" value="1"/>
</dbReference>
<accession>A0ABV9GWJ3</accession>
<comment type="similarity">
    <text evidence="1 9 10">Belongs to the acetokinase family.</text>
</comment>
<dbReference type="InterPro" id="IPR023865">
    <property type="entry name" value="Aliphatic_acid_kinase_CS"/>
</dbReference>
<feature type="site" description="Transition state stabilizer" evidence="9">
    <location>
        <position position="181"/>
    </location>
</feature>
<keyword evidence="5 9" id="KW-0547">Nucleotide-binding</keyword>
<feature type="binding site" evidence="9">
    <location>
        <position position="7"/>
    </location>
    <ligand>
        <name>Mg(2+)</name>
        <dbReference type="ChEBI" id="CHEBI:18420"/>
    </ligand>
</feature>
<protein>
    <recommendedName>
        <fullName evidence="9">Acetate kinase</fullName>
        <ecNumber evidence="9">2.7.2.1</ecNumber>
    </recommendedName>
    <alternativeName>
        <fullName evidence="9">Acetokinase</fullName>
    </alternativeName>
</protein>
<keyword evidence="8 9" id="KW-0460">Magnesium</keyword>
<gene>
    <name evidence="9" type="primary">ackA</name>
    <name evidence="11" type="ORF">ACFO3A_09080</name>
</gene>
<dbReference type="GO" id="GO:0016301">
    <property type="term" value="F:kinase activity"/>
    <property type="evidence" value="ECO:0007669"/>
    <property type="project" value="UniProtKB-KW"/>
</dbReference>
<feature type="binding site" evidence="9">
    <location>
        <begin position="281"/>
        <end position="283"/>
    </location>
    <ligand>
        <name>ATP</name>
        <dbReference type="ChEBI" id="CHEBI:30616"/>
    </ligand>
</feature>
<comment type="pathway">
    <text evidence="9">Metabolic intermediate biosynthesis; acetyl-CoA biosynthesis; acetyl-CoA from acetate: step 1/2.</text>
</comment>
<dbReference type="NCBIfam" id="TIGR00016">
    <property type="entry name" value="ackA"/>
    <property type="match status" value="1"/>
</dbReference>
<dbReference type="PIRSF" id="PIRSF000722">
    <property type="entry name" value="Acetate_prop_kin"/>
    <property type="match status" value="1"/>
</dbReference>
<comment type="subcellular location">
    <subcellularLocation>
        <location evidence="9">Cytoplasm</location>
    </subcellularLocation>
</comment>